<evidence type="ECO:0000256" key="14">
    <source>
        <dbReference type="SAM" id="Coils"/>
    </source>
</evidence>
<keyword evidence="8" id="KW-0547">Nucleotide-binding</keyword>
<dbReference type="InterPro" id="IPR004358">
    <property type="entry name" value="Sig_transdc_His_kin-like_C"/>
</dbReference>
<feature type="coiled-coil region" evidence="14">
    <location>
        <begin position="176"/>
        <end position="207"/>
    </location>
</feature>
<evidence type="ECO:0000256" key="1">
    <source>
        <dbReference type="ARBA" id="ARBA00000085"/>
    </source>
</evidence>
<evidence type="ECO:0000256" key="9">
    <source>
        <dbReference type="ARBA" id="ARBA00022777"/>
    </source>
</evidence>
<dbReference type="SUPFAM" id="SSF55874">
    <property type="entry name" value="ATPase domain of HSP90 chaperone/DNA topoisomerase II/histidine kinase"/>
    <property type="match status" value="1"/>
</dbReference>
<dbReference type="AlphaFoldDB" id="A0A371IRY2"/>
<dbReference type="SUPFAM" id="SSF47384">
    <property type="entry name" value="Homodimeric domain of signal transducing histidine kinase"/>
    <property type="match status" value="1"/>
</dbReference>
<dbReference type="Gene3D" id="3.30.565.10">
    <property type="entry name" value="Histidine kinase-like ATPase, C-terminal domain"/>
    <property type="match status" value="1"/>
</dbReference>
<feature type="domain" description="Histidine kinase" evidence="16">
    <location>
        <begin position="203"/>
        <end position="417"/>
    </location>
</feature>
<dbReference type="CDD" id="cd00082">
    <property type="entry name" value="HisKA"/>
    <property type="match status" value="1"/>
</dbReference>
<dbReference type="PRINTS" id="PR00344">
    <property type="entry name" value="BCTRLSENSOR"/>
</dbReference>
<dbReference type="Pfam" id="PF00512">
    <property type="entry name" value="HisKA"/>
    <property type="match status" value="1"/>
</dbReference>
<reference evidence="17 18" key="1">
    <citation type="journal article" date="2017" name="Genome Announc.">
        <title>Draft Genome Sequence of Romboutsia maritimum sp. nov. Strain CCRI-22766(T), Isolated from Coastal Estuarine Mud.</title>
        <authorList>
            <person name="Maheux A.F."/>
            <person name="Boudreau D.K."/>
            <person name="Berube E."/>
            <person name="Boissinot M."/>
            <person name="Raymond F."/>
            <person name="Brodeur S."/>
            <person name="Corbeil J."/>
            <person name="Brightwell G."/>
            <person name="Broda D."/>
            <person name="Omar R.F."/>
            <person name="Bergeron M.G."/>
        </authorList>
    </citation>
    <scope>NUCLEOTIDE SEQUENCE [LARGE SCALE GENOMIC DNA]</scope>
    <source>
        <strain evidence="17 18">CCRI-22766</strain>
    </source>
</reference>
<feature type="transmembrane region" description="Helical" evidence="15">
    <location>
        <begin position="115"/>
        <end position="134"/>
    </location>
</feature>
<evidence type="ECO:0000256" key="13">
    <source>
        <dbReference type="ARBA" id="ARBA00023136"/>
    </source>
</evidence>
<dbReference type="GO" id="GO:0005524">
    <property type="term" value="F:ATP binding"/>
    <property type="evidence" value="ECO:0007669"/>
    <property type="project" value="UniProtKB-KW"/>
</dbReference>
<evidence type="ECO:0000313" key="17">
    <source>
        <dbReference type="EMBL" id="RDY23225.1"/>
    </source>
</evidence>
<organism evidence="17 18">
    <name type="scientific">Romboutsia maritimum</name>
    <dbReference type="NCBI Taxonomy" id="2020948"/>
    <lineage>
        <taxon>Bacteria</taxon>
        <taxon>Bacillati</taxon>
        <taxon>Bacillota</taxon>
        <taxon>Clostridia</taxon>
        <taxon>Peptostreptococcales</taxon>
        <taxon>Peptostreptococcaceae</taxon>
        <taxon>Romboutsia</taxon>
    </lineage>
</organism>
<keyword evidence="9 17" id="KW-0418">Kinase</keyword>
<dbReference type="InterPro" id="IPR036890">
    <property type="entry name" value="HATPase_C_sf"/>
</dbReference>
<keyword evidence="14" id="KW-0175">Coiled coil</keyword>
<dbReference type="EMBL" id="NOJZ02000016">
    <property type="protein sequence ID" value="RDY23225.1"/>
    <property type="molecule type" value="Genomic_DNA"/>
</dbReference>
<accession>A0A371IRY2</accession>
<keyword evidence="7 15" id="KW-0812">Transmembrane</keyword>
<sequence>MNGILDIIRDKERRNILISLIIVFIIGYFGLNLAVNSILCKIESDYINQNISIVGQVVKYNPELEEEIVATVTGKDLSEYELGKRIMEKYSYNTNISRDINPLTKNIISIKTKTLFIFWILFFICTILSINHFIKKIVKNIKSVTKRAENIIEGRISKVSYSSFEEGIFSKFNSKFDLMEERMNKMIDELKEEKITLKNIINDISHQLKTPLSALTMYNDIMLEYNTDDDEDMKEFINLSKDQLGRMNWLITTLLKYARLECNSVKFDKEMNSINETIYDSISRLRKKAELKQQKIEFIAEKDVKLMHDRNWMSEAIANIIKNSIEHTDVGGNIFIAIDESPMSVEIIIKDNGKGIPKNKLKKVFERFYKDENNINPQSIGIGLALTKAIVESHEGHIYVDSELGKWTSFHISFLKI</sequence>
<dbReference type="OrthoDB" id="9773956at2"/>
<dbReference type="SMART" id="SM00387">
    <property type="entry name" value="HATPase_c"/>
    <property type="match status" value="1"/>
</dbReference>
<evidence type="ECO:0000256" key="8">
    <source>
        <dbReference type="ARBA" id="ARBA00022741"/>
    </source>
</evidence>
<evidence type="ECO:0000256" key="3">
    <source>
        <dbReference type="ARBA" id="ARBA00012438"/>
    </source>
</evidence>
<evidence type="ECO:0000256" key="11">
    <source>
        <dbReference type="ARBA" id="ARBA00022989"/>
    </source>
</evidence>
<comment type="subcellular location">
    <subcellularLocation>
        <location evidence="2">Cell membrane</location>
        <topology evidence="2">Multi-pass membrane protein</topology>
    </subcellularLocation>
</comment>
<evidence type="ECO:0000256" key="7">
    <source>
        <dbReference type="ARBA" id="ARBA00022692"/>
    </source>
</evidence>
<dbReference type="PROSITE" id="PS50109">
    <property type="entry name" value="HIS_KIN"/>
    <property type="match status" value="1"/>
</dbReference>
<keyword evidence="11 15" id="KW-1133">Transmembrane helix</keyword>
<evidence type="ECO:0000313" key="18">
    <source>
        <dbReference type="Proteomes" id="UP000243494"/>
    </source>
</evidence>
<evidence type="ECO:0000256" key="4">
    <source>
        <dbReference type="ARBA" id="ARBA00022475"/>
    </source>
</evidence>
<protein>
    <recommendedName>
        <fullName evidence="3">histidine kinase</fullName>
        <ecNumber evidence="3">2.7.13.3</ecNumber>
    </recommendedName>
</protein>
<comment type="caution">
    <text evidence="17">The sequence shown here is derived from an EMBL/GenBank/DDBJ whole genome shotgun (WGS) entry which is preliminary data.</text>
</comment>
<evidence type="ECO:0000256" key="10">
    <source>
        <dbReference type="ARBA" id="ARBA00022840"/>
    </source>
</evidence>
<evidence type="ECO:0000259" key="16">
    <source>
        <dbReference type="PROSITE" id="PS50109"/>
    </source>
</evidence>
<dbReference type="EC" id="2.7.13.3" evidence="3"/>
<dbReference type="CDD" id="cd00075">
    <property type="entry name" value="HATPase"/>
    <property type="match status" value="1"/>
</dbReference>
<name>A0A371IRY2_9FIRM</name>
<proteinExistence type="predicted"/>
<keyword evidence="4" id="KW-1003">Cell membrane</keyword>
<keyword evidence="13 15" id="KW-0472">Membrane</keyword>
<keyword evidence="6" id="KW-0808">Transferase</keyword>
<dbReference type="InterPro" id="IPR003661">
    <property type="entry name" value="HisK_dim/P_dom"/>
</dbReference>
<keyword evidence="18" id="KW-1185">Reference proteome</keyword>
<dbReference type="Gene3D" id="1.10.287.130">
    <property type="match status" value="1"/>
</dbReference>
<dbReference type="PANTHER" id="PTHR45528">
    <property type="entry name" value="SENSOR HISTIDINE KINASE CPXA"/>
    <property type="match status" value="1"/>
</dbReference>
<feature type="transmembrane region" description="Helical" evidence="15">
    <location>
        <begin position="16"/>
        <end position="35"/>
    </location>
</feature>
<dbReference type="GO" id="GO:0000155">
    <property type="term" value="F:phosphorelay sensor kinase activity"/>
    <property type="evidence" value="ECO:0007669"/>
    <property type="project" value="InterPro"/>
</dbReference>
<evidence type="ECO:0000256" key="15">
    <source>
        <dbReference type="SAM" id="Phobius"/>
    </source>
</evidence>
<evidence type="ECO:0000256" key="6">
    <source>
        <dbReference type="ARBA" id="ARBA00022679"/>
    </source>
</evidence>
<evidence type="ECO:0000256" key="12">
    <source>
        <dbReference type="ARBA" id="ARBA00023012"/>
    </source>
</evidence>
<keyword evidence="12" id="KW-0902">Two-component regulatory system</keyword>
<keyword evidence="5" id="KW-0597">Phosphoprotein</keyword>
<dbReference type="InterPro" id="IPR036097">
    <property type="entry name" value="HisK_dim/P_sf"/>
</dbReference>
<dbReference type="InterPro" id="IPR003594">
    <property type="entry name" value="HATPase_dom"/>
</dbReference>
<evidence type="ECO:0000256" key="5">
    <source>
        <dbReference type="ARBA" id="ARBA00022553"/>
    </source>
</evidence>
<dbReference type="PANTHER" id="PTHR45528:SF1">
    <property type="entry name" value="SENSOR HISTIDINE KINASE CPXA"/>
    <property type="match status" value="1"/>
</dbReference>
<evidence type="ECO:0000256" key="2">
    <source>
        <dbReference type="ARBA" id="ARBA00004651"/>
    </source>
</evidence>
<dbReference type="GO" id="GO:0005886">
    <property type="term" value="C:plasma membrane"/>
    <property type="evidence" value="ECO:0007669"/>
    <property type="project" value="UniProtKB-SubCell"/>
</dbReference>
<dbReference type="Proteomes" id="UP000243494">
    <property type="component" value="Unassembled WGS sequence"/>
</dbReference>
<dbReference type="RefSeq" id="WP_095406546.1">
    <property type="nucleotide sequence ID" value="NZ_NOJZ02000016.1"/>
</dbReference>
<dbReference type="Pfam" id="PF02518">
    <property type="entry name" value="HATPase_c"/>
    <property type="match status" value="1"/>
</dbReference>
<gene>
    <name evidence="17" type="ORF">CHF27_009245</name>
</gene>
<dbReference type="InterPro" id="IPR005467">
    <property type="entry name" value="His_kinase_dom"/>
</dbReference>
<dbReference type="InterPro" id="IPR050398">
    <property type="entry name" value="HssS/ArlS-like"/>
</dbReference>
<keyword evidence="10" id="KW-0067">ATP-binding</keyword>
<dbReference type="SMART" id="SM00388">
    <property type="entry name" value="HisKA"/>
    <property type="match status" value="1"/>
</dbReference>
<comment type="catalytic activity">
    <reaction evidence="1">
        <text>ATP + protein L-histidine = ADP + protein N-phospho-L-histidine.</text>
        <dbReference type="EC" id="2.7.13.3"/>
    </reaction>
</comment>